<evidence type="ECO:0000256" key="2">
    <source>
        <dbReference type="ARBA" id="ARBA00022908"/>
    </source>
</evidence>
<dbReference type="Gene3D" id="3.40.50.1390">
    <property type="entry name" value="Resolvase, N-terminal catalytic domain"/>
    <property type="match status" value="1"/>
</dbReference>
<keyword evidence="3" id="KW-0238">DNA-binding</keyword>
<feature type="domain" description="Resolvase/invertase-type recombinase catalytic" evidence="7">
    <location>
        <begin position="1"/>
        <end position="134"/>
    </location>
</feature>
<evidence type="ECO:0000256" key="4">
    <source>
        <dbReference type="ARBA" id="ARBA00023172"/>
    </source>
</evidence>
<proteinExistence type="inferred from homology"/>
<evidence type="ECO:0000313" key="8">
    <source>
        <dbReference type="EMBL" id="AFA46952.1"/>
    </source>
</evidence>
<gene>
    <name evidence="8" type="ordered locus">Awo_c01430</name>
</gene>
<keyword evidence="4" id="KW-0233">DNA recombination</keyword>
<dbReference type="PANTHER" id="PTHR30461:SF26">
    <property type="entry name" value="RESOLVASE HOMOLOG YNEB"/>
    <property type="match status" value="1"/>
</dbReference>
<dbReference type="RefSeq" id="WP_014354556.1">
    <property type="nucleotide sequence ID" value="NC_016894.1"/>
</dbReference>
<dbReference type="PROSITE" id="PS51736">
    <property type="entry name" value="RECOMBINASES_3"/>
    <property type="match status" value="1"/>
</dbReference>
<comment type="similarity">
    <text evidence="1">Belongs to the site-specific recombinase resolvase family.</text>
</comment>
<dbReference type="EMBL" id="CP002987">
    <property type="protein sequence ID" value="AFA46952.1"/>
    <property type="molecule type" value="Genomic_DNA"/>
</dbReference>
<evidence type="ECO:0000256" key="6">
    <source>
        <dbReference type="PROSITE-ProRule" id="PRU10137"/>
    </source>
</evidence>
<dbReference type="CDD" id="cd03768">
    <property type="entry name" value="SR_ResInv"/>
    <property type="match status" value="1"/>
</dbReference>
<evidence type="ECO:0000313" key="9">
    <source>
        <dbReference type="Proteomes" id="UP000007177"/>
    </source>
</evidence>
<dbReference type="SMART" id="SM00857">
    <property type="entry name" value="Resolvase"/>
    <property type="match status" value="1"/>
</dbReference>
<dbReference type="InterPro" id="IPR036162">
    <property type="entry name" value="Resolvase-like_N_sf"/>
</dbReference>
<feature type="active site" description="O-(5'-phospho-DNA)-serine intermediate" evidence="5 6">
    <location>
        <position position="9"/>
    </location>
</feature>
<evidence type="ECO:0000256" key="1">
    <source>
        <dbReference type="ARBA" id="ARBA00009913"/>
    </source>
</evidence>
<organism evidence="8 9">
    <name type="scientific">Acetobacterium woodii (strain ATCC 29683 / DSM 1030 / JCM 2381 / KCTC 1655 / WB1)</name>
    <dbReference type="NCBI Taxonomy" id="931626"/>
    <lineage>
        <taxon>Bacteria</taxon>
        <taxon>Bacillati</taxon>
        <taxon>Bacillota</taxon>
        <taxon>Clostridia</taxon>
        <taxon>Eubacteriales</taxon>
        <taxon>Eubacteriaceae</taxon>
        <taxon>Acetobacterium</taxon>
    </lineage>
</organism>
<evidence type="ECO:0000259" key="7">
    <source>
        <dbReference type="PROSITE" id="PS51736"/>
    </source>
</evidence>
<accession>H6LFK7</accession>
<dbReference type="InterPro" id="IPR006119">
    <property type="entry name" value="Resolv_N"/>
</dbReference>
<protein>
    <submittedName>
        <fullName evidence="8">Resolvase</fullName>
    </submittedName>
</protein>
<dbReference type="FunFam" id="3.40.50.1390:FF:000001">
    <property type="entry name" value="DNA recombinase"/>
    <property type="match status" value="1"/>
</dbReference>
<dbReference type="GO" id="GO:0015074">
    <property type="term" value="P:DNA integration"/>
    <property type="evidence" value="ECO:0007669"/>
    <property type="project" value="UniProtKB-KW"/>
</dbReference>
<dbReference type="InterPro" id="IPR006118">
    <property type="entry name" value="Recombinase_CS"/>
</dbReference>
<dbReference type="SUPFAM" id="SSF53041">
    <property type="entry name" value="Resolvase-like"/>
    <property type="match status" value="1"/>
</dbReference>
<dbReference type="PANTHER" id="PTHR30461">
    <property type="entry name" value="DNA-INVERTASE FROM LAMBDOID PROPHAGE"/>
    <property type="match status" value="1"/>
</dbReference>
<dbReference type="Pfam" id="PF00239">
    <property type="entry name" value="Resolvase"/>
    <property type="match status" value="1"/>
</dbReference>
<name>H6LFK7_ACEWD</name>
<dbReference type="AlphaFoldDB" id="H6LFK7"/>
<dbReference type="InterPro" id="IPR050639">
    <property type="entry name" value="SSR_resolvase"/>
</dbReference>
<dbReference type="OrthoDB" id="9797501at2"/>
<keyword evidence="9" id="KW-1185">Reference proteome</keyword>
<evidence type="ECO:0000256" key="5">
    <source>
        <dbReference type="PIRSR" id="PIRSR606118-50"/>
    </source>
</evidence>
<keyword evidence="2" id="KW-0229">DNA integration</keyword>
<dbReference type="GO" id="GO:0000150">
    <property type="term" value="F:DNA strand exchange activity"/>
    <property type="evidence" value="ECO:0007669"/>
    <property type="project" value="InterPro"/>
</dbReference>
<dbReference type="KEGG" id="awo:Awo_c01430"/>
<dbReference type="eggNOG" id="COG1961">
    <property type="taxonomic scope" value="Bacteria"/>
</dbReference>
<dbReference type="HOGENOM" id="CLU_010686_8_3_9"/>
<dbReference type="GO" id="GO:0003677">
    <property type="term" value="F:DNA binding"/>
    <property type="evidence" value="ECO:0007669"/>
    <property type="project" value="UniProtKB-KW"/>
</dbReference>
<dbReference type="PROSITE" id="PS00397">
    <property type="entry name" value="RECOMBINASES_1"/>
    <property type="match status" value="1"/>
</dbReference>
<reference evidence="9" key="1">
    <citation type="submission" date="2011-07" db="EMBL/GenBank/DDBJ databases">
        <title>Complete genome sequence of Acetobacterium woodii.</title>
        <authorList>
            <person name="Poehlein A."/>
            <person name="Schmidt S."/>
            <person name="Kaster A.-K."/>
            <person name="Goenrich M."/>
            <person name="Vollmers J."/>
            <person name="Thuermer A."/>
            <person name="Gottschalk G."/>
            <person name="Thauer R.K."/>
            <person name="Daniel R."/>
            <person name="Mueller V."/>
        </authorList>
    </citation>
    <scope>NUCLEOTIDE SEQUENCE [LARGE SCALE GENOMIC DNA]</scope>
    <source>
        <strain evidence="9">ATCC 29683 / DSM 1030 / JCM 2381 / KCTC 1655 / WB1</strain>
    </source>
</reference>
<evidence type="ECO:0000256" key="3">
    <source>
        <dbReference type="ARBA" id="ARBA00023125"/>
    </source>
</evidence>
<dbReference type="Proteomes" id="UP000007177">
    <property type="component" value="Chromosome"/>
</dbReference>
<sequence length="196" mass="22566">MKVGYIRVSTEEQNEARQEVLMDQLGVEKVFKDKLSGKNTDRPELKAMLNFMRDGDILVVESYSRLARSTVDLLKIIDALDEKGIGFISHKENIDTTTPQGRLMLTIFAGIYEFERECMLQRQKEGIAIAKAQGKYKGRKPIEVDQTTFETVYTEWKNGKIKAVEAMKKLNLSKPTFYRKVKEYENPSSEIQMEVV</sequence>
<reference evidence="8 9" key="2">
    <citation type="journal article" date="2012" name="PLoS ONE">
        <title>An ancient pathway combining carbon dioxide fixation with the generation and utilization of a sodium ion gradient for ATP synthesis.</title>
        <authorList>
            <person name="Poehlein A."/>
            <person name="Schmidt S."/>
            <person name="Kaster A.K."/>
            <person name="Goenrich M."/>
            <person name="Vollmers J."/>
            <person name="Thurmer A."/>
            <person name="Bertsch J."/>
            <person name="Schuchmann K."/>
            <person name="Voigt B."/>
            <person name="Hecker M."/>
            <person name="Daniel R."/>
            <person name="Thauer R.K."/>
            <person name="Gottschalk G."/>
            <person name="Muller V."/>
        </authorList>
    </citation>
    <scope>NUCLEOTIDE SEQUENCE [LARGE SCALE GENOMIC DNA]</scope>
    <source>
        <strain evidence="9">ATCC 29683 / DSM 1030 / JCM 2381 / KCTC 1655 / WB1</strain>
    </source>
</reference>